<dbReference type="Proteomes" id="UP000887577">
    <property type="component" value="Unplaced"/>
</dbReference>
<keyword evidence="1" id="KW-0175">Coiled coil</keyword>
<evidence type="ECO:0000313" key="4">
    <source>
        <dbReference type="WBParaSite" id="PSU_v2.g7195.t1"/>
    </source>
</evidence>
<reference evidence="4" key="1">
    <citation type="submission" date="2022-11" db="UniProtKB">
        <authorList>
            <consortium name="WormBaseParasite"/>
        </authorList>
    </citation>
    <scope>IDENTIFICATION</scope>
</reference>
<name>A0A914ZAB9_9BILA</name>
<feature type="compositionally biased region" description="Basic residues" evidence="2">
    <location>
        <begin position="52"/>
        <end position="61"/>
    </location>
</feature>
<feature type="coiled-coil region" evidence="1">
    <location>
        <begin position="94"/>
        <end position="128"/>
    </location>
</feature>
<accession>A0A914ZAB9</accession>
<keyword evidence="3" id="KW-1185">Reference proteome</keyword>
<feature type="region of interest" description="Disordered" evidence="2">
    <location>
        <begin position="1"/>
        <end position="84"/>
    </location>
</feature>
<evidence type="ECO:0000313" key="3">
    <source>
        <dbReference type="Proteomes" id="UP000887577"/>
    </source>
</evidence>
<evidence type="ECO:0000256" key="1">
    <source>
        <dbReference type="SAM" id="Coils"/>
    </source>
</evidence>
<organism evidence="3 4">
    <name type="scientific">Panagrolaimus superbus</name>
    <dbReference type="NCBI Taxonomy" id="310955"/>
    <lineage>
        <taxon>Eukaryota</taxon>
        <taxon>Metazoa</taxon>
        <taxon>Ecdysozoa</taxon>
        <taxon>Nematoda</taxon>
        <taxon>Chromadorea</taxon>
        <taxon>Rhabditida</taxon>
        <taxon>Tylenchina</taxon>
        <taxon>Panagrolaimomorpha</taxon>
        <taxon>Panagrolaimoidea</taxon>
        <taxon>Panagrolaimidae</taxon>
        <taxon>Panagrolaimus</taxon>
    </lineage>
</organism>
<dbReference type="AlphaFoldDB" id="A0A914ZAB9"/>
<dbReference type="WBParaSite" id="PSU_v2.g7195.t1">
    <property type="protein sequence ID" value="PSU_v2.g7195.t1"/>
    <property type="gene ID" value="PSU_v2.g7195"/>
</dbReference>
<sequence length="253" mass="29195">MLHFTSQAAPPPSLVPAQPIEDVEIRRRKQTPPPTPPTPVTQATVNEEIKKKTQRLRKRKSQYTASEESRKRANKIQRQKDLGHRSQRKDCIIALSFKTDLQKLKRDKERAESQIQNHYSRVKLLSSEQLRKFFAAKTDAEVGATQLRRSREVVNALYKYFTKETVLERLIEGCTVYGITASFINFDNAAQFELFKQCLINSNATSTAHWDNVLSSKENWIEEFGIDYAFRVSAADKRLFCERNLLTDDEATI</sequence>
<evidence type="ECO:0000256" key="2">
    <source>
        <dbReference type="SAM" id="MobiDB-lite"/>
    </source>
</evidence>
<proteinExistence type="predicted"/>
<protein>
    <submittedName>
        <fullName evidence="4">Uncharacterized protein</fullName>
    </submittedName>
</protein>